<evidence type="ECO:0000256" key="1">
    <source>
        <dbReference type="SAM" id="Phobius"/>
    </source>
</evidence>
<name>A0ABN3NSN0_9ACTN</name>
<sequence length="66" mass="7889">MTDLSANPDPKHPRRVDRWLSYMVNHLRKLRGLRRHQIHHHFLQGAAYKLGSGAVTLLILWWETRH</sequence>
<comment type="caution">
    <text evidence="2">The sequence shown here is derived from an EMBL/GenBank/DDBJ whole genome shotgun (WGS) entry which is preliminary data.</text>
</comment>
<keyword evidence="1" id="KW-0812">Transmembrane</keyword>
<evidence type="ECO:0000313" key="2">
    <source>
        <dbReference type="EMBL" id="GAA2531796.1"/>
    </source>
</evidence>
<accession>A0ABN3NSN0</accession>
<dbReference type="Proteomes" id="UP001501095">
    <property type="component" value="Unassembled WGS sequence"/>
</dbReference>
<feature type="transmembrane region" description="Helical" evidence="1">
    <location>
        <begin position="41"/>
        <end position="62"/>
    </location>
</feature>
<keyword evidence="3" id="KW-1185">Reference proteome</keyword>
<evidence type="ECO:0000313" key="3">
    <source>
        <dbReference type="Proteomes" id="UP001501095"/>
    </source>
</evidence>
<keyword evidence="1" id="KW-0472">Membrane</keyword>
<organism evidence="2 3">
    <name type="scientific">Streptomyces levis</name>
    <dbReference type="NCBI Taxonomy" id="285566"/>
    <lineage>
        <taxon>Bacteria</taxon>
        <taxon>Bacillati</taxon>
        <taxon>Actinomycetota</taxon>
        <taxon>Actinomycetes</taxon>
        <taxon>Kitasatosporales</taxon>
        <taxon>Streptomycetaceae</taxon>
        <taxon>Streptomyces</taxon>
    </lineage>
</organism>
<dbReference type="EMBL" id="BAAATM010000009">
    <property type="protein sequence ID" value="GAA2531796.1"/>
    <property type="molecule type" value="Genomic_DNA"/>
</dbReference>
<keyword evidence="1" id="KW-1133">Transmembrane helix</keyword>
<protein>
    <submittedName>
        <fullName evidence="2">Uncharacterized protein</fullName>
    </submittedName>
</protein>
<proteinExistence type="predicted"/>
<gene>
    <name evidence="2" type="ORF">GCM10010423_29150</name>
</gene>
<reference evidence="2 3" key="1">
    <citation type="journal article" date="2019" name="Int. J. Syst. Evol. Microbiol.">
        <title>The Global Catalogue of Microorganisms (GCM) 10K type strain sequencing project: providing services to taxonomists for standard genome sequencing and annotation.</title>
        <authorList>
            <consortium name="The Broad Institute Genomics Platform"/>
            <consortium name="The Broad Institute Genome Sequencing Center for Infectious Disease"/>
            <person name="Wu L."/>
            <person name="Ma J."/>
        </authorList>
    </citation>
    <scope>NUCLEOTIDE SEQUENCE [LARGE SCALE GENOMIC DNA]</scope>
    <source>
        <strain evidence="2 3">JCM 6924</strain>
    </source>
</reference>